<feature type="domain" description="Multidrug resistance protein MdtA-like barrel-sandwich hybrid" evidence="9">
    <location>
        <begin position="65"/>
        <end position="207"/>
    </location>
</feature>
<accession>A0ABS5I748</accession>
<dbReference type="Pfam" id="PF25944">
    <property type="entry name" value="Beta-barrel_RND"/>
    <property type="match status" value="1"/>
</dbReference>
<protein>
    <submittedName>
        <fullName evidence="12">Efflux RND transporter periplasmic adaptor subunit</fullName>
    </submittedName>
</protein>
<dbReference type="InterPro" id="IPR058625">
    <property type="entry name" value="MdtA-like_BSH"/>
</dbReference>
<dbReference type="RefSeq" id="WP_211545766.1">
    <property type="nucleotide sequence ID" value="NZ_JAGTUF010000001.1"/>
</dbReference>
<sequence length="375" mass="39484">MKTSRTALIVAALLALVGAGWYLSAAKPPPPPTEAKAVPVITAQASQRPIPIRVEAVGNVQALAVVPVRPRAEGEVLQVHISEGQEVAQGDTLFTLDARTAEANKRQAEANLARDRAQLDRARADLVRYQDLLKVGSATRQKVEQTQAEAIQAEAAVRADQAAIDNARLTMGYSTIKALVPGRTGTINAKLGSLAKPGDSQAMVTITQMRPINVAFSVAESHLPRIRAAMAAAPLEAVVTSTADPDLRAVGYLSFIDSAIDTTTGTIGLKANFANDDTRLWPGQFVNVTLTLGTETQALTIPAEAVQSGQNGTFVFTVDDQSKADIQAVRVDRVVDGIAVITQGLTPGAKVVVQGQMRVAPGLTVSERAPQAVKP</sequence>
<dbReference type="InterPro" id="IPR006143">
    <property type="entry name" value="RND_pump_MFP"/>
</dbReference>
<dbReference type="InterPro" id="IPR058626">
    <property type="entry name" value="MdtA-like_b-barrel"/>
</dbReference>
<evidence type="ECO:0000256" key="3">
    <source>
        <dbReference type="ARBA" id="ARBA00022448"/>
    </source>
</evidence>
<feature type="domain" description="Multidrug resistance protein MdtA-like C-terminal permuted SH3" evidence="11">
    <location>
        <begin position="297"/>
        <end position="355"/>
    </location>
</feature>
<keyword evidence="13" id="KW-1185">Reference proteome</keyword>
<comment type="similarity">
    <text evidence="2">Belongs to the membrane fusion protein (MFP) (TC 8.A.1) family.</text>
</comment>
<gene>
    <name evidence="12" type="ORF">KEC16_00835</name>
</gene>
<dbReference type="InterPro" id="IPR058627">
    <property type="entry name" value="MdtA-like_C"/>
</dbReference>
<comment type="subcellular location">
    <subcellularLocation>
        <location evidence="1">Cell membrane</location>
    </subcellularLocation>
</comment>
<evidence type="ECO:0000256" key="6">
    <source>
        <dbReference type="ARBA" id="ARBA00023136"/>
    </source>
</evidence>
<dbReference type="PANTHER" id="PTHR30469:SF36">
    <property type="entry name" value="BLL3903 PROTEIN"/>
    <property type="match status" value="1"/>
</dbReference>
<evidence type="ECO:0000313" key="13">
    <source>
        <dbReference type="Proteomes" id="UP000680714"/>
    </source>
</evidence>
<dbReference type="InterPro" id="IPR058624">
    <property type="entry name" value="MdtA-like_HH"/>
</dbReference>
<proteinExistence type="inferred from homology"/>
<name>A0ABS5I748_9PROT</name>
<dbReference type="Pfam" id="PF25917">
    <property type="entry name" value="BSH_RND"/>
    <property type="match status" value="1"/>
</dbReference>
<dbReference type="PANTHER" id="PTHR30469">
    <property type="entry name" value="MULTIDRUG RESISTANCE PROTEIN MDTA"/>
    <property type="match status" value="1"/>
</dbReference>
<comment type="caution">
    <text evidence="12">The sequence shown here is derived from an EMBL/GenBank/DDBJ whole genome shotgun (WGS) entry which is preliminary data.</text>
</comment>
<evidence type="ECO:0000256" key="7">
    <source>
        <dbReference type="SAM" id="Coils"/>
    </source>
</evidence>
<keyword evidence="5" id="KW-0997">Cell inner membrane</keyword>
<feature type="domain" description="Multidrug resistance protein MdtA-like beta-barrel" evidence="10">
    <location>
        <begin position="211"/>
        <end position="293"/>
    </location>
</feature>
<evidence type="ECO:0000259" key="8">
    <source>
        <dbReference type="Pfam" id="PF25876"/>
    </source>
</evidence>
<evidence type="ECO:0000256" key="4">
    <source>
        <dbReference type="ARBA" id="ARBA00022475"/>
    </source>
</evidence>
<dbReference type="Gene3D" id="1.10.287.470">
    <property type="entry name" value="Helix hairpin bin"/>
    <property type="match status" value="1"/>
</dbReference>
<evidence type="ECO:0000256" key="5">
    <source>
        <dbReference type="ARBA" id="ARBA00022519"/>
    </source>
</evidence>
<keyword evidence="6" id="KW-0472">Membrane</keyword>
<feature type="coiled-coil region" evidence="7">
    <location>
        <begin position="98"/>
        <end position="132"/>
    </location>
</feature>
<evidence type="ECO:0000313" key="12">
    <source>
        <dbReference type="EMBL" id="MBR9970256.1"/>
    </source>
</evidence>
<dbReference type="Pfam" id="PF25967">
    <property type="entry name" value="RND-MFP_C"/>
    <property type="match status" value="1"/>
</dbReference>
<dbReference type="EMBL" id="JAGTUF010000001">
    <property type="protein sequence ID" value="MBR9970256.1"/>
    <property type="molecule type" value="Genomic_DNA"/>
</dbReference>
<dbReference type="Gene3D" id="2.40.30.170">
    <property type="match status" value="1"/>
</dbReference>
<dbReference type="Pfam" id="PF25876">
    <property type="entry name" value="HH_MFP_RND"/>
    <property type="match status" value="1"/>
</dbReference>
<evidence type="ECO:0000259" key="9">
    <source>
        <dbReference type="Pfam" id="PF25917"/>
    </source>
</evidence>
<evidence type="ECO:0000256" key="1">
    <source>
        <dbReference type="ARBA" id="ARBA00004236"/>
    </source>
</evidence>
<dbReference type="Gene3D" id="2.40.50.100">
    <property type="match status" value="1"/>
</dbReference>
<evidence type="ECO:0000259" key="11">
    <source>
        <dbReference type="Pfam" id="PF25967"/>
    </source>
</evidence>
<evidence type="ECO:0000256" key="2">
    <source>
        <dbReference type="ARBA" id="ARBA00009477"/>
    </source>
</evidence>
<keyword evidence="4" id="KW-1003">Cell membrane</keyword>
<dbReference type="Gene3D" id="2.40.420.20">
    <property type="match status" value="1"/>
</dbReference>
<organism evidence="12 13">
    <name type="scientific">Magnetospirillum sulfuroxidans</name>
    <dbReference type="NCBI Taxonomy" id="611300"/>
    <lineage>
        <taxon>Bacteria</taxon>
        <taxon>Pseudomonadati</taxon>
        <taxon>Pseudomonadota</taxon>
        <taxon>Alphaproteobacteria</taxon>
        <taxon>Rhodospirillales</taxon>
        <taxon>Rhodospirillaceae</taxon>
        <taxon>Magnetospirillum</taxon>
    </lineage>
</organism>
<dbReference type="SUPFAM" id="SSF111369">
    <property type="entry name" value="HlyD-like secretion proteins"/>
    <property type="match status" value="1"/>
</dbReference>
<reference evidence="12 13" key="1">
    <citation type="submission" date="2021-04" db="EMBL/GenBank/DDBJ databases">
        <title>Magnetospirillum sulfuroxidans sp. nov., a facultative chemolithoautotrophic sulfur-oxidizing alphaproteobacterium isolated from freshwater sediment and proposals for Paramagetospirillum gen. nov., and Magnetospirillaceae fam. nov.</title>
        <authorList>
            <person name="Koziaeva V."/>
            <person name="Geelhoed J.S."/>
            <person name="Sorokin D.Y."/>
            <person name="Grouzdev D.S."/>
        </authorList>
    </citation>
    <scope>NUCLEOTIDE SEQUENCE [LARGE SCALE GENOMIC DNA]</scope>
    <source>
        <strain evidence="12 13">J10</strain>
    </source>
</reference>
<dbReference type="Proteomes" id="UP000680714">
    <property type="component" value="Unassembled WGS sequence"/>
</dbReference>
<evidence type="ECO:0000259" key="10">
    <source>
        <dbReference type="Pfam" id="PF25944"/>
    </source>
</evidence>
<keyword evidence="3" id="KW-0813">Transport</keyword>
<keyword evidence="7" id="KW-0175">Coiled coil</keyword>
<feature type="domain" description="Multidrug resistance protein MdtA-like alpha-helical hairpin" evidence="8">
    <location>
        <begin position="106"/>
        <end position="174"/>
    </location>
</feature>
<dbReference type="NCBIfam" id="TIGR01730">
    <property type="entry name" value="RND_mfp"/>
    <property type="match status" value="1"/>
</dbReference>